<reference evidence="2 3" key="1">
    <citation type="submission" date="2016-06" db="EMBL/GenBank/DDBJ databases">
        <authorList>
            <person name="Kjaerup R.B."/>
            <person name="Dalgaard T.S."/>
            <person name="Juul-Madsen H.R."/>
        </authorList>
    </citation>
    <scope>NUCLEOTIDE SEQUENCE [LARGE SCALE GENOMIC DNA]</scope>
    <source>
        <strain evidence="2 3">1081914.2</strain>
    </source>
</reference>
<dbReference type="AlphaFoldDB" id="A0A1A3BXH1"/>
<protein>
    <submittedName>
        <fullName evidence="2">Uncharacterized protein</fullName>
    </submittedName>
</protein>
<dbReference type="Proteomes" id="UP000093795">
    <property type="component" value="Unassembled WGS sequence"/>
</dbReference>
<gene>
    <name evidence="2" type="ORF">A9X01_26610</name>
</gene>
<evidence type="ECO:0000313" key="2">
    <source>
        <dbReference type="EMBL" id="OBI79073.1"/>
    </source>
</evidence>
<dbReference type="EMBL" id="LZKQ01000231">
    <property type="protein sequence ID" value="OBI79073.1"/>
    <property type="molecule type" value="Genomic_DNA"/>
</dbReference>
<evidence type="ECO:0000313" key="3">
    <source>
        <dbReference type="Proteomes" id="UP000093795"/>
    </source>
</evidence>
<feature type="chain" id="PRO_5008320388" evidence="1">
    <location>
        <begin position="27"/>
        <end position="113"/>
    </location>
</feature>
<name>A0A1A3BXH1_MYCAS</name>
<proteinExistence type="predicted"/>
<accession>A0A1A3BXH1</accession>
<dbReference type="STRING" id="1790.A5645_18255"/>
<organism evidence="2 3">
    <name type="scientific">Mycobacterium asiaticum</name>
    <dbReference type="NCBI Taxonomy" id="1790"/>
    <lineage>
        <taxon>Bacteria</taxon>
        <taxon>Bacillati</taxon>
        <taxon>Actinomycetota</taxon>
        <taxon>Actinomycetes</taxon>
        <taxon>Mycobacteriales</taxon>
        <taxon>Mycobacteriaceae</taxon>
        <taxon>Mycobacterium</taxon>
    </lineage>
</organism>
<evidence type="ECO:0000256" key="1">
    <source>
        <dbReference type="SAM" id="SignalP"/>
    </source>
</evidence>
<comment type="caution">
    <text evidence="2">The sequence shown here is derived from an EMBL/GenBank/DDBJ whole genome shotgun (WGS) entry which is preliminary data.</text>
</comment>
<feature type="signal peptide" evidence="1">
    <location>
        <begin position="1"/>
        <end position="26"/>
    </location>
</feature>
<keyword evidence="1" id="KW-0732">Signal</keyword>
<sequence length="113" mass="11551">MRLKMLIAVAGLAAGLLVVSAGIAHAGGAAAPVGFWTTGNGSEQLLVSQSGCSLANAAGVPTTSGPCSWNASSNGGILTIISSQTRRPSPVYFNVLWVNQSTITVEGDVFYRR</sequence>